<proteinExistence type="inferred from homology"/>
<dbReference type="PANTHER" id="PTHR35024">
    <property type="entry name" value="HYPOTHETICAL CYTOSOLIC PROTEIN"/>
    <property type="match status" value="1"/>
</dbReference>
<feature type="compositionally biased region" description="Basic and acidic residues" evidence="2">
    <location>
        <begin position="132"/>
        <end position="144"/>
    </location>
</feature>
<evidence type="ECO:0000256" key="2">
    <source>
        <dbReference type="SAM" id="MobiDB-lite"/>
    </source>
</evidence>
<dbReference type="KEGG" id="sgy:Sgly_1962"/>
<dbReference type="RefSeq" id="WP_013625126.1">
    <property type="nucleotide sequence ID" value="NC_015172.1"/>
</dbReference>
<organism evidence="3 4">
    <name type="scientific">Syntrophobotulus glycolicus (strain DSM 8271 / FlGlyR)</name>
    <dbReference type="NCBI Taxonomy" id="645991"/>
    <lineage>
        <taxon>Bacteria</taxon>
        <taxon>Bacillati</taxon>
        <taxon>Bacillota</taxon>
        <taxon>Clostridia</taxon>
        <taxon>Eubacteriales</taxon>
        <taxon>Desulfitobacteriaceae</taxon>
        <taxon>Syntrophobotulus</taxon>
    </lineage>
</organism>
<dbReference type="PANTHER" id="PTHR35024:SF4">
    <property type="entry name" value="POLYMER-FORMING CYTOSKELETAL PROTEIN"/>
    <property type="match status" value="1"/>
</dbReference>
<reference evidence="4" key="2">
    <citation type="submission" date="2011-02" db="EMBL/GenBank/DDBJ databases">
        <title>The complete genome of Syntrophobotulus glycolicus DSM 8271.</title>
        <authorList>
            <person name="Lucas S."/>
            <person name="Copeland A."/>
            <person name="Lapidus A."/>
            <person name="Bruce D."/>
            <person name="Goodwin L."/>
            <person name="Pitluck S."/>
            <person name="Kyrpides N."/>
            <person name="Mavromatis K."/>
            <person name="Pagani I."/>
            <person name="Ivanova N."/>
            <person name="Mikhailova N."/>
            <person name="Chertkov O."/>
            <person name="Held B."/>
            <person name="Detter J.C."/>
            <person name="Tapia R."/>
            <person name="Han C."/>
            <person name="Land M."/>
            <person name="Hauser L."/>
            <person name="Markowitz V."/>
            <person name="Cheng J.-F."/>
            <person name="Hugenholtz P."/>
            <person name="Woyke T."/>
            <person name="Wu D."/>
            <person name="Spring S."/>
            <person name="Schroeder M."/>
            <person name="Brambilla E."/>
            <person name="Klenk H.-P."/>
            <person name="Eisen J.A."/>
        </authorList>
    </citation>
    <scope>NUCLEOTIDE SEQUENCE [LARGE SCALE GENOMIC DNA]</scope>
    <source>
        <strain evidence="4">DSM 8271 / FlGlyR</strain>
    </source>
</reference>
<gene>
    <name evidence="3" type="ordered locus">Sgly_1962</name>
</gene>
<evidence type="ECO:0000256" key="1">
    <source>
        <dbReference type="ARBA" id="ARBA00044755"/>
    </source>
</evidence>
<keyword evidence="4" id="KW-1185">Reference proteome</keyword>
<comment type="similarity">
    <text evidence="1">Belongs to the bactofilin family.</text>
</comment>
<dbReference type="Proteomes" id="UP000007488">
    <property type="component" value="Chromosome"/>
</dbReference>
<sequence>MFGLKDSSGPKNETKHSLKNSSLNITVLAEECELKGSITCKGSVRIDGKVEGGLSIAGDLIIGPTANLQADIEARNVSIAGEVQGNIKVSELLELSSTARIHGDVTAKSLKIEEGARFNGRSTIIEGTGTSEDSRIKNTPEKTAKGTPRN</sequence>
<dbReference type="InterPro" id="IPR007607">
    <property type="entry name" value="BacA/B"/>
</dbReference>
<feature type="region of interest" description="Disordered" evidence="2">
    <location>
        <begin position="121"/>
        <end position="150"/>
    </location>
</feature>
<dbReference type="eggNOG" id="COG1664">
    <property type="taxonomic scope" value="Bacteria"/>
</dbReference>
<dbReference type="AlphaFoldDB" id="F0T0W9"/>
<evidence type="ECO:0000313" key="4">
    <source>
        <dbReference type="Proteomes" id="UP000007488"/>
    </source>
</evidence>
<dbReference type="STRING" id="645991.Sgly_1962"/>
<dbReference type="OrthoDB" id="9802488at2"/>
<dbReference type="Pfam" id="PF04519">
    <property type="entry name" value="Bactofilin"/>
    <property type="match status" value="1"/>
</dbReference>
<accession>F0T0W9</accession>
<evidence type="ECO:0000313" key="3">
    <source>
        <dbReference type="EMBL" id="ADY56258.1"/>
    </source>
</evidence>
<protein>
    <recommendedName>
        <fullName evidence="5">Integral membrane protein CcmA involved in cell shape determination</fullName>
    </recommendedName>
</protein>
<evidence type="ECO:0008006" key="5">
    <source>
        <dbReference type="Google" id="ProtNLM"/>
    </source>
</evidence>
<reference evidence="3 4" key="1">
    <citation type="journal article" date="2011" name="Stand. Genomic Sci.">
        <title>Complete genome sequence of Syntrophobotulus glycolicus type strain (FlGlyR).</title>
        <authorList>
            <person name="Han C."/>
            <person name="Mwirichia R."/>
            <person name="Chertkov O."/>
            <person name="Held B."/>
            <person name="Lapidus A."/>
            <person name="Nolan M."/>
            <person name="Lucas S."/>
            <person name="Hammon N."/>
            <person name="Deshpande S."/>
            <person name="Cheng J.F."/>
            <person name="Tapia R."/>
            <person name="Goodwin L."/>
            <person name="Pitluck S."/>
            <person name="Huntemann M."/>
            <person name="Liolios K."/>
            <person name="Ivanova N."/>
            <person name="Pagani I."/>
            <person name="Mavromatis K."/>
            <person name="Ovchinikova G."/>
            <person name="Pati A."/>
            <person name="Chen A."/>
            <person name="Palaniappan K."/>
            <person name="Land M."/>
            <person name="Hauser L."/>
            <person name="Brambilla E.M."/>
            <person name="Rohde M."/>
            <person name="Spring S."/>
            <person name="Sikorski J."/>
            <person name="Goker M."/>
            <person name="Woyke T."/>
            <person name="Bristow J."/>
            <person name="Eisen J.A."/>
            <person name="Markowitz V."/>
            <person name="Hugenholtz P."/>
            <person name="Kyrpides N.C."/>
            <person name="Klenk H.P."/>
            <person name="Detter J.C."/>
        </authorList>
    </citation>
    <scope>NUCLEOTIDE SEQUENCE [LARGE SCALE GENOMIC DNA]</scope>
    <source>
        <strain evidence="4">DSM 8271 / FlGlyR</strain>
    </source>
</reference>
<dbReference type="HOGENOM" id="CLU_072799_6_5_9"/>
<name>F0T0W9_SYNGF</name>
<dbReference type="EMBL" id="CP002547">
    <property type="protein sequence ID" value="ADY56258.1"/>
    <property type="molecule type" value="Genomic_DNA"/>
</dbReference>